<accession>A0ABZ0W2H3</accession>
<dbReference type="Proteomes" id="UP001325680">
    <property type="component" value="Chromosome"/>
</dbReference>
<dbReference type="RefSeq" id="WP_114789954.1">
    <property type="nucleotide sequence ID" value="NZ_CP139960.1"/>
</dbReference>
<sequence length="225" mass="26490">MTFIILATFFACSEAQFSDRNVEKNAIAISQKLDSNSIKTFKEWAYGRRGDFDIWTKIKNNSSEYSFFYQQLKDTTFLTIFRALNFQNDFRSTFSFDTSIYWRFTFAELNKKIFRITSVDNQGQDKIIDTTILTTQIFPNQNPFLILSSLTKQKDNLKIVGSAYRPDVGNFIEFWLSPNHKLVYLPDNLKINDKNTSFWEEDLKKGKPLNKNWVLIHYENLKEDG</sequence>
<proteinExistence type="predicted"/>
<keyword evidence="2" id="KW-1185">Reference proteome</keyword>
<organism evidence="1 2">
    <name type="scientific">Niabella yanshanensis</name>
    <dbReference type="NCBI Taxonomy" id="577386"/>
    <lineage>
        <taxon>Bacteria</taxon>
        <taxon>Pseudomonadati</taxon>
        <taxon>Bacteroidota</taxon>
        <taxon>Chitinophagia</taxon>
        <taxon>Chitinophagales</taxon>
        <taxon>Chitinophagaceae</taxon>
        <taxon>Niabella</taxon>
    </lineage>
</organism>
<evidence type="ECO:0000313" key="1">
    <source>
        <dbReference type="EMBL" id="WQD36300.1"/>
    </source>
</evidence>
<gene>
    <name evidence="1" type="ORF">U0035_11560</name>
</gene>
<evidence type="ECO:0000313" key="2">
    <source>
        <dbReference type="Proteomes" id="UP001325680"/>
    </source>
</evidence>
<protein>
    <submittedName>
        <fullName evidence="1">Uncharacterized protein</fullName>
    </submittedName>
</protein>
<reference evidence="1 2" key="1">
    <citation type="submission" date="2023-12" db="EMBL/GenBank/DDBJ databases">
        <title>Genome sequencing and assembly of bacterial species from a model synthetic community.</title>
        <authorList>
            <person name="Hogle S.L."/>
        </authorList>
    </citation>
    <scope>NUCLEOTIDE SEQUENCE [LARGE SCALE GENOMIC DNA]</scope>
    <source>
        <strain evidence="1 2">HAMBI_3031</strain>
    </source>
</reference>
<dbReference type="EMBL" id="CP139960">
    <property type="protein sequence ID" value="WQD36300.1"/>
    <property type="molecule type" value="Genomic_DNA"/>
</dbReference>
<name>A0ABZ0W2H3_9BACT</name>